<dbReference type="EMBL" id="KV426548">
    <property type="protein sequence ID" value="KZV79889.1"/>
    <property type="molecule type" value="Genomic_DNA"/>
</dbReference>
<organism evidence="2 3">
    <name type="scientific">Exidia glandulosa HHB12029</name>
    <dbReference type="NCBI Taxonomy" id="1314781"/>
    <lineage>
        <taxon>Eukaryota</taxon>
        <taxon>Fungi</taxon>
        <taxon>Dikarya</taxon>
        <taxon>Basidiomycota</taxon>
        <taxon>Agaricomycotina</taxon>
        <taxon>Agaricomycetes</taxon>
        <taxon>Auriculariales</taxon>
        <taxon>Exidiaceae</taxon>
        <taxon>Exidia</taxon>
    </lineage>
</organism>
<proteinExistence type="predicted"/>
<reference evidence="2 3" key="1">
    <citation type="journal article" date="2016" name="Mol. Biol. Evol.">
        <title>Comparative Genomics of Early-Diverging Mushroom-Forming Fungi Provides Insights into the Origins of Lignocellulose Decay Capabilities.</title>
        <authorList>
            <person name="Nagy L.G."/>
            <person name="Riley R."/>
            <person name="Tritt A."/>
            <person name="Adam C."/>
            <person name="Daum C."/>
            <person name="Floudas D."/>
            <person name="Sun H."/>
            <person name="Yadav J.S."/>
            <person name="Pangilinan J."/>
            <person name="Larsson K.H."/>
            <person name="Matsuura K."/>
            <person name="Barry K."/>
            <person name="Labutti K."/>
            <person name="Kuo R."/>
            <person name="Ohm R.A."/>
            <person name="Bhattacharya S.S."/>
            <person name="Shirouzu T."/>
            <person name="Yoshinaga Y."/>
            <person name="Martin F.M."/>
            <person name="Grigoriev I.V."/>
            <person name="Hibbett D.S."/>
        </authorList>
    </citation>
    <scope>NUCLEOTIDE SEQUENCE [LARGE SCALE GENOMIC DNA]</scope>
    <source>
        <strain evidence="2 3">HHB12029</strain>
    </source>
</reference>
<dbReference type="AlphaFoldDB" id="A0A165Z6Q2"/>
<dbReference type="Proteomes" id="UP000077266">
    <property type="component" value="Unassembled WGS sequence"/>
</dbReference>
<gene>
    <name evidence="2" type="ORF">EXIGLDRAFT_781706</name>
</gene>
<keyword evidence="3" id="KW-1185">Reference proteome</keyword>
<feature type="compositionally biased region" description="Pro residues" evidence="1">
    <location>
        <begin position="174"/>
        <end position="186"/>
    </location>
</feature>
<evidence type="ECO:0000313" key="2">
    <source>
        <dbReference type="EMBL" id="KZV79889.1"/>
    </source>
</evidence>
<evidence type="ECO:0000313" key="3">
    <source>
        <dbReference type="Proteomes" id="UP000077266"/>
    </source>
</evidence>
<sequence>MSFKSKLSRRRSALKHKQFHKLATASAIRRRSIARKPYKARHRVVKARAVHAARPAPVPTLVTSSIPQVRGLFILQVPTTSSGKRKRTQREHVSPASSPISPHDAARSSYMRIESEASTSRATLDVEPRLPHSGGQGSFSLFPASRDYGQTSSASERCETPEPEEIPHIQRVPAPAPVSAPAPAHNPMPSLSTRVPYRQPAPPPAKSSSSKSSQPKRRRLANAYKEGVIKSALRRALLAHHSKDKRLPSSAGVGLGLVAGILARARAAMGVASPSSPQSPPVPPSTSSRSIFAAIPTPMPLPAKGTPPSNTARGVLRLRKRPQLGPWFVLVERRMKLKQVLGGKGKQVVPLPKPKTGTGMGLSAAVKDAPLSIAKDVKPALRREGSTLLAC</sequence>
<accession>A0A165Z6Q2</accession>
<protein>
    <submittedName>
        <fullName evidence="2">Uncharacterized protein</fullName>
    </submittedName>
</protein>
<evidence type="ECO:0000256" key="1">
    <source>
        <dbReference type="SAM" id="MobiDB-lite"/>
    </source>
</evidence>
<feature type="region of interest" description="Disordered" evidence="1">
    <location>
        <begin position="80"/>
        <end position="219"/>
    </location>
</feature>
<feature type="compositionally biased region" description="Basic and acidic residues" evidence="1">
    <location>
        <begin position="156"/>
        <end position="168"/>
    </location>
</feature>
<dbReference type="InParanoid" id="A0A165Z6Q2"/>
<name>A0A165Z6Q2_EXIGL</name>